<dbReference type="Gene3D" id="3.20.20.300">
    <property type="entry name" value="Glycoside hydrolase, family 3, N-terminal domain"/>
    <property type="match status" value="1"/>
</dbReference>
<name>A0ABV4SAT5_9ACTN</name>
<feature type="domain" description="Glycoside hydrolase family 3 N-terminal" evidence="4">
    <location>
        <begin position="44"/>
        <end position="329"/>
    </location>
</feature>
<comment type="caution">
    <text evidence="5">The sequence shown here is derived from an EMBL/GenBank/DDBJ whole genome shotgun (WGS) entry which is preliminary data.</text>
</comment>
<gene>
    <name evidence="5" type="ORF">ACEG43_03970</name>
</gene>
<evidence type="ECO:0000259" key="4">
    <source>
        <dbReference type="Pfam" id="PF00933"/>
    </source>
</evidence>
<dbReference type="Proteomes" id="UP001571476">
    <property type="component" value="Unassembled WGS sequence"/>
</dbReference>
<organism evidence="5 6">
    <name type="scientific">Streptomyces aureus</name>
    <dbReference type="NCBI Taxonomy" id="193461"/>
    <lineage>
        <taxon>Bacteria</taxon>
        <taxon>Bacillati</taxon>
        <taxon>Actinomycetota</taxon>
        <taxon>Actinomycetes</taxon>
        <taxon>Kitasatosporales</taxon>
        <taxon>Streptomycetaceae</taxon>
        <taxon>Streptomyces</taxon>
    </lineage>
</organism>
<evidence type="ECO:0000256" key="2">
    <source>
        <dbReference type="ARBA" id="ARBA00022801"/>
    </source>
</evidence>
<accession>A0ABV4SAT5</accession>
<dbReference type="GO" id="GO:0016798">
    <property type="term" value="F:hydrolase activity, acting on glycosyl bonds"/>
    <property type="evidence" value="ECO:0007669"/>
    <property type="project" value="UniProtKB-KW"/>
</dbReference>
<evidence type="ECO:0000256" key="3">
    <source>
        <dbReference type="ARBA" id="ARBA00023295"/>
    </source>
</evidence>
<evidence type="ECO:0000313" key="6">
    <source>
        <dbReference type="Proteomes" id="UP001571476"/>
    </source>
</evidence>
<dbReference type="PANTHER" id="PTHR30480">
    <property type="entry name" value="BETA-HEXOSAMINIDASE-RELATED"/>
    <property type="match status" value="1"/>
</dbReference>
<dbReference type="InterPro" id="IPR001764">
    <property type="entry name" value="Glyco_hydro_3_N"/>
</dbReference>
<dbReference type="EMBL" id="JBGOSP010000002">
    <property type="protein sequence ID" value="MFA3835346.1"/>
    <property type="molecule type" value="Genomic_DNA"/>
</dbReference>
<protein>
    <submittedName>
        <fullName evidence="5">Glycoside hydrolase family 3 protein</fullName>
        <ecNumber evidence="5">3.2.1.-</ecNumber>
    </submittedName>
</protein>
<keyword evidence="6" id="KW-1185">Reference proteome</keyword>
<dbReference type="SUPFAM" id="SSF51445">
    <property type="entry name" value="(Trans)glycosidases"/>
    <property type="match status" value="1"/>
</dbReference>
<dbReference type="RefSeq" id="WP_372561364.1">
    <property type="nucleotide sequence ID" value="NZ_JBGOSP010000002.1"/>
</dbReference>
<dbReference type="InterPro" id="IPR036962">
    <property type="entry name" value="Glyco_hydro_3_N_sf"/>
</dbReference>
<dbReference type="PANTHER" id="PTHR30480:SF16">
    <property type="entry name" value="GLYCOSIDE HYDROLASE FAMILY 3 DOMAIN PROTEIN"/>
    <property type="match status" value="1"/>
</dbReference>
<comment type="similarity">
    <text evidence="1">Belongs to the glycosyl hydrolase 3 family.</text>
</comment>
<dbReference type="InterPro" id="IPR050226">
    <property type="entry name" value="NagZ_Beta-hexosaminidase"/>
</dbReference>
<evidence type="ECO:0000256" key="1">
    <source>
        <dbReference type="ARBA" id="ARBA00005336"/>
    </source>
</evidence>
<dbReference type="Pfam" id="PF00933">
    <property type="entry name" value="Glyco_hydro_3"/>
    <property type="match status" value="1"/>
</dbReference>
<reference evidence="5 6" key="1">
    <citation type="submission" date="2024-08" db="EMBL/GenBank/DDBJ databases">
        <title>Genome sequence of Streptomyces aureus CACIA-1.46HGO.</title>
        <authorList>
            <person name="Evangelista-Martinez Z."/>
        </authorList>
    </citation>
    <scope>NUCLEOTIDE SEQUENCE [LARGE SCALE GENOMIC DNA]</scope>
    <source>
        <strain evidence="5 6">CACIA-1.46HGO</strain>
    </source>
</reference>
<sequence>MPSVRTGQPSSTLLTLADQVLQPGFHGTAAPDWIRRRLGDGLRSLLLFGPNIRDRAQTAALTDALRAENPDVLIAVDEEGGDITRLEAATGSSYPGNLALGTIDDTAVTTAVARSIGAELRAVGIDMDYAPDADVNSNPDNPVIGTRSFGADPALAARHTAAWIRGLHSAGAAACAKHFPGHGDTDKDSHTDLPVVAMDADRIAELALPPFRAALAAGARAVMTAHLLIPAHDAEHPATVSPRLVTGLLREELGFDGLVVSDAVEMRAVRARYGLTGAAVRALAAGVDLICLGNTSGDAEFTALRTAIAQAVARGELSQDRLAEAAHRTADFTAWQRDLARTAAIAPPDRELGLAAARRALRVTPPDAPALPLETAPVLVEFGIPGTVVQGDGVPWGLGPALSSLLPGTVRVALPADAPYNAARTHSIAAQAAGRPLVIAVRDAHRRPAVGDWLRALLTRRPDAIIVELGFPRPGLDGAVRIDTHGAARVCGQAAAEALAGRTLPRT</sequence>
<evidence type="ECO:0000313" key="5">
    <source>
        <dbReference type="EMBL" id="MFA3835346.1"/>
    </source>
</evidence>
<dbReference type="InterPro" id="IPR017853">
    <property type="entry name" value="GH"/>
</dbReference>
<keyword evidence="3 5" id="KW-0326">Glycosidase</keyword>
<proteinExistence type="inferred from homology"/>
<keyword evidence="2 5" id="KW-0378">Hydrolase</keyword>
<dbReference type="EC" id="3.2.1.-" evidence="5"/>